<sequence>MNCVYKLETFQ</sequence>
<reference evidence="1" key="1">
    <citation type="submission" date="2014-11" db="EMBL/GenBank/DDBJ databases">
        <authorList>
            <person name="Amaro Gonzalez C."/>
        </authorList>
    </citation>
    <scope>NUCLEOTIDE SEQUENCE</scope>
</reference>
<evidence type="ECO:0000313" key="1">
    <source>
        <dbReference type="EMBL" id="JAH20184.1"/>
    </source>
</evidence>
<reference evidence="1" key="2">
    <citation type="journal article" date="2015" name="Fish Shellfish Immunol.">
        <title>Early steps in the European eel (Anguilla anguilla)-Vibrio vulnificus interaction in the gills: Role of the RtxA13 toxin.</title>
        <authorList>
            <person name="Callol A."/>
            <person name="Pajuelo D."/>
            <person name="Ebbesson L."/>
            <person name="Teles M."/>
            <person name="MacKenzie S."/>
            <person name="Amaro C."/>
        </authorList>
    </citation>
    <scope>NUCLEOTIDE SEQUENCE</scope>
</reference>
<protein>
    <submittedName>
        <fullName evidence="1">Uncharacterized protein</fullName>
    </submittedName>
</protein>
<dbReference type="EMBL" id="GBXM01088393">
    <property type="protein sequence ID" value="JAH20184.1"/>
    <property type="molecule type" value="Transcribed_RNA"/>
</dbReference>
<name>A0A0E9QTL0_ANGAN</name>
<organism evidence="1">
    <name type="scientific">Anguilla anguilla</name>
    <name type="common">European freshwater eel</name>
    <name type="synonym">Muraena anguilla</name>
    <dbReference type="NCBI Taxonomy" id="7936"/>
    <lineage>
        <taxon>Eukaryota</taxon>
        <taxon>Metazoa</taxon>
        <taxon>Chordata</taxon>
        <taxon>Craniata</taxon>
        <taxon>Vertebrata</taxon>
        <taxon>Euteleostomi</taxon>
        <taxon>Actinopterygii</taxon>
        <taxon>Neopterygii</taxon>
        <taxon>Teleostei</taxon>
        <taxon>Anguilliformes</taxon>
        <taxon>Anguillidae</taxon>
        <taxon>Anguilla</taxon>
    </lineage>
</organism>
<accession>A0A0E9QTL0</accession>
<proteinExistence type="predicted"/>